<comment type="caution">
    <text evidence="4">The sequence shown here is derived from an EMBL/GenBank/DDBJ whole genome shotgun (WGS) entry which is preliminary data.</text>
</comment>
<dbReference type="GO" id="GO:0008270">
    <property type="term" value="F:zinc ion binding"/>
    <property type="evidence" value="ECO:0007669"/>
    <property type="project" value="UniProtKB-KW"/>
</dbReference>
<dbReference type="Gene3D" id="1.25.40.20">
    <property type="entry name" value="Ankyrin repeat-containing domain"/>
    <property type="match status" value="2"/>
</dbReference>
<dbReference type="InterPro" id="IPR013083">
    <property type="entry name" value="Znf_RING/FYVE/PHD"/>
</dbReference>
<name>A0A4Z1SZ18_GIAMU</name>
<feature type="repeat" description="ANK" evidence="1">
    <location>
        <begin position="68"/>
        <end position="89"/>
    </location>
</feature>
<sequence>MRQFHPLMDVWFDSIVGRNYARVRENLAECAGIQNFQGTTGLCKAAAGGDLEMVMLLVDAEGDISDDQGKTPLMYAAEQGQVEVIQFLIPRMVGKRSSTQHTALMYATWKNQRAAVELLLPHEKGLQDHRGTTALMIAARYGNIALIDLLAPEAGLQDALGFTALLYAVKAGKADIAMKLFNFEKSIRGREDETPLMIAARENHEQLIKFFLDKNQAKCQTIRGQTALMMAAECGNVEAVKLLIPYELRMQDAEGKTALMYASSQDQIAVVKLLVNEIDLKDKCGRIALQYVNTTSSHGPTDIEKAAQMEGVGSEGTNHHRIDDLAVFLFTEGLRSFTPNKRALLRLMGDLERSFMRFREEYACYEEIEAFCDEYCCLASNFIADLVIPLRDPTKQIQVADTRMSEFFSLIDEFLYESADDLICCICLDKTRDVVLDPCKHIVVCGGCIRTLKDICPYCRKKVDRIIKLEEWC</sequence>
<dbReference type="Pfam" id="PF13920">
    <property type="entry name" value="zf-C3HC4_3"/>
    <property type="match status" value="1"/>
</dbReference>
<dbReference type="Gene3D" id="3.30.40.10">
    <property type="entry name" value="Zinc/RING finger domain, C3HC4 (zinc finger)"/>
    <property type="match status" value="1"/>
</dbReference>
<reference evidence="4 5" key="1">
    <citation type="submission" date="2019-05" db="EMBL/GenBank/DDBJ databases">
        <title>The compact genome of Giardia muris reveals important steps in the evolution of intestinal protozoan parasites.</title>
        <authorList>
            <person name="Xu F."/>
            <person name="Jimenez-Gonzalez A."/>
            <person name="Einarsson E."/>
            <person name="Astvaldsson A."/>
            <person name="Peirasmaki D."/>
            <person name="Eckmann L."/>
            <person name="Andersson J.O."/>
            <person name="Svard S.G."/>
            <person name="Jerlstrom-Hultqvist J."/>
        </authorList>
    </citation>
    <scope>NUCLEOTIDE SEQUENCE [LARGE SCALE GENOMIC DNA]</scope>
    <source>
        <strain evidence="4 5">Roberts-Thomson</strain>
    </source>
</reference>
<dbReference type="SMART" id="SM00248">
    <property type="entry name" value="ANK"/>
    <property type="match status" value="8"/>
</dbReference>
<dbReference type="InterPro" id="IPR001841">
    <property type="entry name" value="Znf_RING"/>
</dbReference>
<dbReference type="PANTHER" id="PTHR24120">
    <property type="entry name" value="GH07239P"/>
    <property type="match status" value="1"/>
</dbReference>
<proteinExistence type="predicted"/>
<protein>
    <submittedName>
        <fullName evidence="4">Ankyrin repeat protein 2</fullName>
    </submittedName>
</protein>
<dbReference type="InterPro" id="IPR036770">
    <property type="entry name" value="Ankyrin_rpt-contain_sf"/>
</dbReference>
<organism evidence="4 5">
    <name type="scientific">Giardia muris</name>
    <dbReference type="NCBI Taxonomy" id="5742"/>
    <lineage>
        <taxon>Eukaryota</taxon>
        <taxon>Metamonada</taxon>
        <taxon>Diplomonadida</taxon>
        <taxon>Hexamitidae</taxon>
        <taxon>Giardiinae</taxon>
        <taxon>Giardia</taxon>
    </lineage>
</organism>
<evidence type="ECO:0000256" key="2">
    <source>
        <dbReference type="PROSITE-ProRule" id="PRU00175"/>
    </source>
</evidence>
<dbReference type="Pfam" id="PF12796">
    <property type="entry name" value="Ank_2"/>
    <property type="match status" value="3"/>
</dbReference>
<dbReference type="VEuPathDB" id="GiardiaDB:GMRT_15358"/>
<feature type="domain" description="RING-type" evidence="3">
    <location>
        <begin position="424"/>
        <end position="460"/>
    </location>
</feature>
<keyword evidence="1" id="KW-0040">ANK repeat</keyword>
<keyword evidence="2" id="KW-0863">Zinc-finger</keyword>
<dbReference type="InterPro" id="IPR002110">
    <property type="entry name" value="Ankyrin_rpt"/>
</dbReference>
<feature type="repeat" description="ANK" evidence="1">
    <location>
        <begin position="223"/>
        <end position="244"/>
    </location>
</feature>
<dbReference type="PROSITE" id="PS50297">
    <property type="entry name" value="ANK_REP_REGION"/>
    <property type="match status" value="2"/>
</dbReference>
<dbReference type="SUPFAM" id="SSF57850">
    <property type="entry name" value="RING/U-box"/>
    <property type="match status" value="1"/>
</dbReference>
<dbReference type="SUPFAM" id="SSF48403">
    <property type="entry name" value="Ankyrin repeat"/>
    <property type="match status" value="1"/>
</dbReference>
<keyword evidence="2" id="KW-0479">Metal-binding</keyword>
<dbReference type="SMART" id="SM00184">
    <property type="entry name" value="RING"/>
    <property type="match status" value="1"/>
</dbReference>
<evidence type="ECO:0000259" key="3">
    <source>
        <dbReference type="PROSITE" id="PS50089"/>
    </source>
</evidence>
<accession>A0A4Z1SZ18</accession>
<evidence type="ECO:0000313" key="4">
    <source>
        <dbReference type="EMBL" id="TNJ30710.1"/>
    </source>
</evidence>
<keyword evidence="5" id="KW-1185">Reference proteome</keyword>
<dbReference type="AlphaFoldDB" id="A0A4Z1SZ18"/>
<dbReference type="EMBL" id="VDLU01000001">
    <property type="protein sequence ID" value="TNJ30710.1"/>
    <property type="molecule type" value="Genomic_DNA"/>
</dbReference>
<dbReference type="Proteomes" id="UP000315496">
    <property type="component" value="Chromosome 1"/>
</dbReference>
<keyword evidence="2" id="KW-0862">Zinc</keyword>
<dbReference type="OrthoDB" id="20872at2759"/>
<evidence type="ECO:0000256" key="1">
    <source>
        <dbReference type="PROSITE-ProRule" id="PRU00023"/>
    </source>
</evidence>
<dbReference type="PANTHER" id="PTHR24120:SF4">
    <property type="entry name" value="GH07239P"/>
    <property type="match status" value="1"/>
</dbReference>
<gene>
    <name evidence="4" type="ORF">GMRT_15358</name>
</gene>
<dbReference type="PROSITE" id="PS50089">
    <property type="entry name" value="ZF_RING_2"/>
    <property type="match status" value="1"/>
</dbReference>
<dbReference type="PROSITE" id="PS50088">
    <property type="entry name" value="ANK_REPEAT"/>
    <property type="match status" value="2"/>
</dbReference>
<evidence type="ECO:0000313" key="5">
    <source>
        <dbReference type="Proteomes" id="UP000315496"/>
    </source>
</evidence>